<protein>
    <recommendedName>
        <fullName evidence="5">Secreted protein</fullName>
    </recommendedName>
</protein>
<name>A0A0C4ES79_PUCT1</name>
<evidence type="ECO:0008006" key="5">
    <source>
        <dbReference type="Google" id="ProtNLM"/>
    </source>
</evidence>
<evidence type="ECO:0000313" key="3">
    <source>
        <dbReference type="EnsemblFungi" id="PTTG_03653-t43_1-p1"/>
    </source>
</evidence>
<dbReference type="OMA" id="CIWASGN"/>
<reference evidence="2" key="2">
    <citation type="submission" date="2016-05" db="EMBL/GenBank/DDBJ databases">
        <title>Comparative analysis highlights variable genome content of wheat rusts and divergence of the mating loci.</title>
        <authorList>
            <person name="Cuomo C.A."/>
            <person name="Bakkeren G."/>
            <person name="Szabo L."/>
            <person name="Khalil H."/>
            <person name="Joly D."/>
            <person name="Goldberg J."/>
            <person name="Young S."/>
            <person name="Zeng Q."/>
            <person name="Fellers J."/>
        </authorList>
    </citation>
    <scope>NUCLEOTIDE SEQUENCE [LARGE SCALE GENOMIC DNA]</scope>
    <source>
        <strain evidence="2">1-1 BBBD Race 1</strain>
    </source>
</reference>
<proteinExistence type="predicted"/>
<dbReference type="AlphaFoldDB" id="A0A0C4ES79"/>
<evidence type="ECO:0000256" key="1">
    <source>
        <dbReference type="SAM" id="SignalP"/>
    </source>
</evidence>
<feature type="signal peptide" evidence="1">
    <location>
        <begin position="1"/>
        <end position="20"/>
    </location>
</feature>
<dbReference type="EnsemblFungi" id="PTTG_03653-t43_1">
    <property type="protein sequence ID" value="PTTG_03653-t43_1-p1"/>
    <property type="gene ID" value="PTTG_03653"/>
</dbReference>
<accession>A0A0C4ES79</accession>
<evidence type="ECO:0000313" key="4">
    <source>
        <dbReference type="Proteomes" id="UP000005240"/>
    </source>
</evidence>
<sequence>MQITAQSILFALGFLGFILADSMIPDDMNVDDSDTTPVASSLTSTTPKHSQCYNYFLNKDHCVYSAKKKSERCPSSSKDECGRPIPTDQPIIFKAHSSHSSQNTLAMNVSPEGITAFASQTTTDESSAELSTPPSKRLVRRYDSEDDSFTIAGGNGICGVYDENQPGVCIWASGNDVSGSRSGGWLNSTYTKACGRQVYIMRKGKTNPEDVVYAPIVDGCSFNAEEPEPGCFRIAFTNATFNALNPTDAEAKSLVMKDLIWNFDNEQGTNPKNAAT</sequence>
<dbReference type="Proteomes" id="UP000005240">
    <property type="component" value="Unassembled WGS sequence"/>
</dbReference>
<dbReference type="EMBL" id="ADAS02000030">
    <property type="protein sequence ID" value="OAV95297.1"/>
    <property type="molecule type" value="Genomic_DNA"/>
</dbReference>
<reference evidence="3" key="4">
    <citation type="submission" date="2025-05" db="UniProtKB">
        <authorList>
            <consortium name="EnsemblFungi"/>
        </authorList>
    </citation>
    <scope>IDENTIFICATION</scope>
    <source>
        <strain evidence="3">isolate 1-1 / race 1 (BBBD)</strain>
    </source>
</reference>
<dbReference type="OrthoDB" id="2496053at2759"/>
<reference evidence="2" key="1">
    <citation type="submission" date="2009-11" db="EMBL/GenBank/DDBJ databases">
        <authorList>
            <consortium name="The Broad Institute Genome Sequencing Platform"/>
            <person name="Ward D."/>
            <person name="Feldgarden M."/>
            <person name="Earl A."/>
            <person name="Young S.K."/>
            <person name="Zeng Q."/>
            <person name="Koehrsen M."/>
            <person name="Alvarado L."/>
            <person name="Berlin A."/>
            <person name="Bochicchio J."/>
            <person name="Borenstein D."/>
            <person name="Chapman S.B."/>
            <person name="Chen Z."/>
            <person name="Engels R."/>
            <person name="Freedman E."/>
            <person name="Gellesch M."/>
            <person name="Goldberg J."/>
            <person name="Griggs A."/>
            <person name="Gujja S."/>
            <person name="Heilman E."/>
            <person name="Heiman D."/>
            <person name="Hepburn T."/>
            <person name="Howarth C."/>
            <person name="Jen D."/>
            <person name="Larson L."/>
            <person name="Lewis B."/>
            <person name="Mehta T."/>
            <person name="Park D."/>
            <person name="Pearson M."/>
            <person name="Roberts A."/>
            <person name="Saif S."/>
            <person name="Shea T."/>
            <person name="Shenoy N."/>
            <person name="Sisk P."/>
            <person name="Stolte C."/>
            <person name="Sykes S."/>
            <person name="Thomson T."/>
            <person name="Walk T."/>
            <person name="White J."/>
            <person name="Yandava C."/>
            <person name="Izard J."/>
            <person name="Baranova O.V."/>
            <person name="Blanton J.M."/>
            <person name="Tanner A.C."/>
            <person name="Dewhirst F.E."/>
            <person name="Haas B."/>
            <person name="Nusbaum C."/>
            <person name="Birren B."/>
        </authorList>
    </citation>
    <scope>NUCLEOTIDE SEQUENCE [LARGE SCALE GENOMIC DNA]</scope>
    <source>
        <strain evidence="2">1-1 BBBD Race 1</strain>
    </source>
</reference>
<dbReference type="VEuPathDB" id="FungiDB:PTTG_03653"/>
<keyword evidence="4" id="KW-1185">Reference proteome</keyword>
<reference evidence="3 4" key="3">
    <citation type="journal article" date="2017" name="G3 (Bethesda)">
        <title>Comparative analysis highlights variable genome content of wheat rusts and divergence of the mating loci.</title>
        <authorList>
            <person name="Cuomo C.A."/>
            <person name="Bakkeren G."/>
            <person name="Khalil H.B."/>
            <person name="Panwar V."/>
            <person name="Joly D."/>
            <person name="Linning R."/>
            <person name="Sakthikumar S."/>
            <person name="Song X."/>
            <person name="Adiconis X."/>
            <person name="Fan L."/>
            <person name="Goldberg J.M."/>
            <person name="Levin J.Z."/>
            <person name="Young S."/>
            <person name="Zeng Q."/>
            <person name="Anikster Y."/>
            <person name="Bruce M."/>
            <person name="Wang M."/>
            <person name="Yin C."/>
            <person name="McCallum B."/>
            <person name="Szabo L.J."/>
            <person name="Hulbert S."/>
            <person name="Chen X."/>
            <person name="Fellers J.P."/>
        </authorList>
    </citation>
    <scope>NUCLEOTIDE SEQUENCE</scope>
    <source>
        <strain evidence="3">isolate 1-1 / race 1 (BBBD)</strain>
        <strain evidence="4">Isolate 1-1 / race 1 (BBBD)</strain>
    </source>
</reference>
<keyword evidence="1" id="KW-0732">Signal</keyword>
<organism evidence="2">
    <name type="scientific">Puccinia triticina (isolate 1-1 / race 1 (BBBD))</name>
    <name type="common">Brown leaf rust fungus</name>
    <dbReference type="NCBI Taxonomy" id="630390"/>
    <lineage>
        <taxon>Eukaryota</taxon>
        <taxon>Fungi</taxon>
        <taxon>Dikarya</taxon>
        <taxon>Basidiomycota</taxon>
        <taxon>Pucciniomycotina</taxon>
        <taxon>Pucciniomycetes</taxon>
        <taxon>Pucciniales</taxon>
        <taxon>Pucciniaceae</taxon>
        <taxon>Puccinia</taxon>
    </lineage>
</organism>
<gene>
    <name evidence="2" type="ORF">PTTG_03653</name>
</gene>
<evidence type="ECO:0000313" key="2">
    <source>
        <dbReference type="EMBL" id="OAV95297.1"/>
    </source>
</evidence>
<feature type="chain" id="PRO_5009386194" description="Secreted protein" evidence="1">
    <location>
        <begin position="21"/>
        <end position="276"/>
    </location>
</feature>